<organism evidence="1 2">
    <name type="scientific">candidate division TM6 bacterium JCVI TM6SC1</name>
    <dbReference type="NCBI Taxonomy" id="1306947"/>
    <lineage>
        <taxon>Bacteria</taxon>
        <taxon>Candidatus Babelota</taxon>
        <taxon>Vermiphilus</taxon>
    </lineage>
</organism>
<dbReference type="STRING" id="1306947.J120_04095"/>
<accession>A0A0D2GNW2</accession>
<dbReference type="EMBL" id="ARQD01000003">
    <property type="protein sequence ID" value="KIX85084.1"/>
    <property type="molecule type" value="Genomic_DNA"/>
</dbReference>
<evidence type="ECO:0000313" key="1">
    <source>
        <dbReference type="EMBL" id="KIX85084.1"/>
    </source>
</evidence>
<sequence>MNLIKFILCAVTTALSVQYSCCSSGERVNIMYQEQLRQKALNLFAYVTTDLNTRQISILKNVLALSADCAYYEAQLRYQTVQLHEHTMSLVQAFDEYADINTQLDALSTLKGQIEQNIAEYNRVYKLFEHHNNLADQENSAVLNAYLDAWEDDIYTEAENYCVSYQATIQSNISSARLILGQTSQLLGQQSAQYKAIEDTALSAHLDPSSGNIVGSWLWKLDKIYNLGLIGQERIFDALDSINIAKNSTAYLFELSSTVTDIYVQALEEVLSQRVINA</sequence>
<protein>
    <submittedName>
        <fullName evidence="1">Uncharacterized protein</fullName>
    </submittedName>
</protein>
<dbReference type="AlphaFoldDB" id="A0A0D2GNW2"/>
<keyword evidence="2" id="KW-1185">Reference proteome</keyword>
<name>A0A0D2GNW2_9BACT</name>
<evidence type="ECO:0000313" key="2">
    <source>
        <dbReference type="Proteomes" id="UP000032214"/>
    </source>
</evidence>
<gene>
    <name evidence="1" type="ORF">J120_04095</name>
</gene>
<proteinExistence type="predicted"/>
<comment type="caution">
    <text evidence="1">The sequence shown here is derived from an EMBL/GenBank/DDBJ whole genome shotgun (WGS) entry which is preliminary data.</text>
</comment>
<dbReference type="Proteomes" id="UP000032214">
    <property type="component" value="Unassembled WGS sequence"/>
</dbReference>
<reference evidence="1 2" key="1">
    <citation type="journal article" date="2013" name="Proc. Natl. Acad. Sci. U.S.A.">
        <title>Candidate phylum TM6 genome recovered from a hospital sink biofilm provides genomic insights into this uncultivated phylum.</title>
        <authorList>
            <person name="McLean J.S."/>
            <person name="Lombardo M.J."/>
            <person name="Badger J.H."/>
            <person name="Edlund A."/>
            <person name="Novotny M."/>
            <person name="Yee-Greenbaum J."/>
            <person name="Vyahhi N."/>
            <person name="Hall A.P."/>
            <person name="Yang Y."/>
            <person name="Dupont C.L."/>
            <person name="Ziegler M.G."/>
            <person name="Chitsaz H."/>
            <person name="Allen A.E."/>
            <person name="Yooseph S."/>
            <person name="Tesler G."/>
            <person name="Pevzner P.A."/>
            <person name="Friedman R.M."/>
            <person name="Nealson K.H."/>
            <person name="Venter J.C."/>
            <person name="Lasken R.S."/>
        </authorList>
    </citation>
    <scope>NUCLEOTIDE SEQUENCE [LARGE SCALE GENOMIC DNA]</scope>
    <source>
        <strain evidence="1 2">TM6SC1</strain>
    </source>
</reference>